<gene>
    <name evidence="2" type="ORF">HannXRQ_Chr03g0067621</name>
    <name evidence="1" type="ORF">HanXRQr2_Chr03g0101691</name>
</gene>
<evidence type="ECO:0000313" key="3">
    <source>
        <dbReference type="Proteomes" id="UP000215914"/>
    </source>
</evidence>
<reference evidence="1 3" key="1">
    <citation type="journal article" date="2017" name="Nature">
        <title>The sunflower genome provides insights into oil metabolism, flowering and Asterid evolution.</title>
        <authorList>
            <person name="Badouin H."/>
            <person name="Gouzy J."/>
            <person name="Grassa C.J."/>
            <person name="Murat F."/>
            <person name="Staton S.E."/>
            <person name="Cottret L."/>
            <person name="Lelandais-Briere C."/>
            <person name="Owens G.L."/>
            <person name="Carrere S."/>
            <person name="Mayjonade B."/>
            <person name="Legrand L."/>
            <person name="Gill N."/>
            <person name="Kane N.C."/>
            <person name="Bowers J.E."/>
            <person name="Hubner S."/>
            <person name="Bellec A."/>
            <person name="Berard A."/>
            <person name="Berges H."/>
            <person name="Blanchet N."/>
            <person name="Boniface M.C."/>
            <person name="Brunel D."/>
            <person name="Catrice O."/>
            <person name="Chaidir N."/>
            <person name="Claudel C."/>
            <person name="Donnadieu C."/>
            <person name="Faraut T."/>
            <person name="Fievet G."/>
            <person name="Helmstetter N."/>
            <person name="King M."/>
            <person name="Knapp S.J."/>
            <person name="Lai Z."/>
            <person name="Le Paslier M.C."/>
            <person name="Lippi Y."/>
            <person name="Lorenzon L."/>
            <person name="Mandel J.R."/>
            <person name="Marage G."/>
            <person name="Marchand G."/>
            <person name="Marquand E."/>
            <person name="Bret-Mestries E."/>
            <person name="Morien E."/>
            <person name="Nambeesan S."/>
            <person name="Nguyen T."/>
            <person name="Pegot-Espagnet P."/>
            <person name="Pouilly N."/>
            <person name="Raftis F."/>
            <person name="Sallet E."/>
            <person name="Schiex T."/>
            <person name="Thomas J."/>
            <person name="Vandecasteele C."/>
            <person name="Vares D."/>
            <person name="Vear F."/>
            <person name="Vautrin S."/>
            <person name="Crespi M."/>
            <person name="Mangin B."/>
            <person name="Burke J.M."/>
            <person name="Salse J."/>
            <person name="Munos S."/>
            <person name="Vincourt P."/>
            <person name="Rieseberg L.H."/>
            <person name="Langlade N.B."/>
        </authorList>
    </citation>
    <scope>NUCLEOTIDE SEQUENCE [LARGE SCALE GENOMIC DNA]</scope>
    <source>
        <strain evidence="3">cv. SF193</strain>
        <tissue evidence="1">Leaves</tissue>
    </source>
</reference>
<sequence length="175" mass="18828">MLNRTFVKFDQRIHISTTATPTTDVATSSGALHSTDTPAAAVQRWAFVISQRYQHLLEKSTPFLLYRWIVFCVNKEDMTSVDNARVGQAAVGQDTLGVNKEDMTSVDNARVVGLLGKNGARSEIDDSRLNTIATTSGSSPSLDTTRSCEHAGSMGWSSTSVSKVGTGALEVLSFP</sequence>
<dbReference type="EMBL" id="MNCJ02000318">
    <property type="protein sequence ID" value="KAF5813689.1"/>
    <property type="molecule type" value="Genomic_DNA"/>
</dbReference>
<evidence type="ECO:0000313" key="1">
    <source>
        <dbReference type="EMBL" id="KAF5813689.1"/>
    </source>
</evidence>
<keyword evidence="3" id="KW-1185">Reference proteome</keyword>
<name>A0A251V548_HELAN</name>
<organism evidence="2 3">
    <name type="scientific">Helianthus annuus</name>
    <name type="common">Common sunflower</name>
    <dbReference type="NCBI Taxonomy" id="4232"/>
    <lineage>
        <taxon>Eukaryota</taxon>
        <taxon>Viridiplantae</taxon>
        <taxon>Streptophyta</taxon>
        <taxon>Embryophyta</taxon>
        <taxon>Tracheophyta</taxon>
        <taxon>Spermatophyta</taxon>
        <taxon>Magnoliopsida</taxon>
        <taxon>eudicotyledons</taxon>
        <taxon>Gunneridae</taxon>
        <taxon>Pentapetalae</taxon>
        <taxon>asterids</taxon>
        <taxon>campanulids</taxon>
        <taxon>Asterales</taxon>
        <taxon>Asteraceae</taxon>
        <taxon>Asteroideae</taxon>
        <taxon>Heliantheae alliance</taxon>
        <taxon>Heliantheae</taxon>
        <taxon>Helianthus</taxon>
    </lineage>
</organism>
<evidence type="ECO:0000313" key="2">
    <source>
        <dbReference type="EMBL" id="OTG30720.1"/>
    </source>
</evidence>
<dbReference type="EMBL" id="CM007892">
    <property type="protein sequence ID" value="OTG30720.1"/>
    <property type="molecule type" value="Genomic_DNA"/>
</dbReference>
<accession>A0A251V548</accession>
<proteinExistence type="predicted"/>
<protein>
    <submittedName>
        <fullName evidence="2">Putative retrieval of early ER protein Rer1</fullName>
    </submittedName>
</protein>
<dbReference type="Proteomes" id="UP000215914">
    <property type="component" value="Chromosome 3"/>
</dbReference>
<dbReference type="Gramene" id="mRNA:HanXRQr2_Chr03g0101691">
    <property type="protein sequence ID" value="mRNA:HanXRQr2_Chr03g0101691"/>
    <property type="gene ID" value="HanXRQr2_Chr03g0101691"/>
</dbReference>
<dbReference type="AlphaFoldDB" id="A0A251V548"/>
<dbReference type="InParanoid" id="A0A251V548"/>
<reference evidence="2" key="2">
    <citation type="submission" date="2017-02" db="EMBL/GenBank/DDBJ databases">
        <title>Sunflower complete genome.</title>
        <authorList>
            <person name="Langlade N."/>
            <person name="Munos S."/>
        </authorList>
    </citation>
    <scope>NUCLEOTIDE SEQUENCE [LARGE SCALE GENOMIC DNA]</scope>
    <source>
        <tissue evidence="2">Leaves</tissue>
    </source>
</reference>
<reference evidence="1" key="3">
    <citation type="submission" date="2020-06" db="EMBL/GenBank/DDBJ databases">
        <title>Helianthus annuus Genome sequencing and assembly Release 2.</title>
        <authorList>
            <person name="Gouzy J."/>
            <person name="Langlade N."/>
            <person name="Munos S."/>
        </authorList>
    </citation>
    <scope>NUCLEOTIDE SEQUENCE</scope>
    <source>
        <tissue evidence="1">Leaves</tissue>
    </source>
</reference>